<comment type="caution">
    <text evidence="1">The sequence shown here is derived from an EMBL/GenBank/DDBJ whole genome shotgun (WGS) entry which is preliminary data.</text>
</comment>
<reference evidence="1 2" key="1">
    <citation type="submission" date="2024-02" db="EMBL/GenBank/DDBJ databases">
        <authorList>
            <person name="Chen Y."/>
            <person name="Shah S."/>
            <person name="Dougan E. K."/>
            <person name="Thang M."/>
            <person name="Chan C."/>
        </authorList>
    </citation>
    <scope>NUCLEOTIDE SEQUENCE [LARGE SCALE GENOMIC DNA]</scope>
</reference>
<keyword evidence="2" id="KW-1185">Reference proteome</keyword>
<proteinExistence type="predicted"/>
<accession>A0ABP0KHK8</accession>
<gene>
    <name evidence="1" type="ORF">SCF082_LOCUS17311</name>
</gene>
<name>A0ABP0KHK8_9DINO</name>
<dbReference type="EMBL" id="CAXAMM010011387">
    <property type="protein sequence ID" value="CAK9025999.1"/>
    <property type="molecule type" value="Genomic_DNA"/>
</dbReference>
<evidence type="ECO:0000313" key="2">
    <source>
        <dbReference type="Proteomes" id="UP001642464"/>
    </source>
</evidence>
<feature type="non-terminal residue" evidence="1">
    <location>
        <position position="1"/>
    </location>
</feature>
<evidence type="ECO:0000313" key="1">
    <source>
        <dbReference type="EMBL" id="CAK9025999.1"/>
    </source>
</evidence>
<protein>
    <submittedName>
        <fullName evidence="1">Zinc finger AN1 and C2H2 domain-containing stress-associated protein 13</fullName>
    </submittedName>
</protein>
<sequence>APPAGVADAPRLAGDCYREPEWVCRSAEDDSLDVGSELLLGDPYHDMQLLGGAFEAAPVQRGAAQAARCAAAPETVGLPVLELLREDRTEIAQIDAAFFAHG</sequence>
<organism evidence="1 2">
    <name type="scientific">Durusdinium trenchii</name>
    <dbReference type="NCBI Taxonomy" id="1381693"/>
    <lineage>
        <taxon>Eukaryota</taxon>
        <taxon>Sar</taxon>
        <taxon>Alveolata</taxon>
        <taxon>Dinophyceae</taxon>
        <taxon>Suessiales</taxon>
        <taxon>Symbiodiniaceae</taxon>
        <taxon>Durusdinium</taxon>
    </lineage>
</organism>
<dbReference type="Proteomes" id="UP001642464">
    <property type="component" value="Unassembled WGS sequence"/>
</dbReference>